<accession>A0ABV6PWQ2</accession>
<evidence type="ECO:0000256" key="1">
    <source>
        <dbReference type="ARBA" id="ARBA00006987"/>
    </source>
</evidence>
<dbReference type="PANTHER" id="PTHR42928">
    <property type="entry name" value="TRICARBOXYLATE-BINDING PROTEIN"/>
    <property type="match status" value="1"/>
</dbReference>
<reference evidence="3 4" key="1">
    <citation type="submission" date="2024-09" db="EMBL/GenBank/DDBJ databases">
        <authorList>
            <person name="Sun Q."/>
            <person name="Mori K."/>
        </authorList>
    </citation>
    <scope>NUCLEOTIDE SEQUENCE [LARGE SCALE GENOMIC DNA]</scope>
    <source>
        <strain evidence="3 4">NCAIM B.02336</strain>
    </source>
</reference>
<name>A0ABV6PWQ2_9BURK</name>
<keyword evidence="2" id="KW-0732">Signal</keyword>
<dbReference type="Pfam" id="PF03401">
    <property type="entry name" value="TctC"/>
    <property type="match status" value="1"/>
</dbReference>
<dbReference type="SUPFAM" id="SSF53850">
    <property type="entry name" value="Periplasmic binding protein-like II"/>
    <property type="match status" value="1"/>
</dbReference>
<dbReference type="RefSeq" id="WP_377484895.1">
    <property type="nucleotide sequence ID" value="NZ_JBHLTN010000043.1"/>
</dbReference>
<comment type="similarity">
    <text evidence="1">Belongs to the UPF0065 (bug) family.</text>
</comment>
<evidence type="ECO:0000313" key="3">
    <source>
        <dbReference type="EMBL" id="MFC0594276.1"/>
    </source>
</evidence>
<protein>
    <submittedName>
        <fullName evidence="3">Bug family tripartite tricarboxylate transporter substrate binding protein</fullName>
    </submittedName>
</protein>
<organism evidence="3 4">
    <name type="scientific">Ottowia pentelensis</name>
    <dbReference type="NCBI Taxonomy" id="511108"/>
    <lineage>
        <taxon>Bacteria</taxon>
        <taxon>Pseudomonadati</taxon>
        <taxon>Pseudomonadota</taxon>
        <taxon>Betaproteobacteria</taxon>
        <taxon>Burkholderiales</taxon>
        <taxon>Comamonadaceae</taxon>
        <taxon>Ottowia</taxon>
    </lineage>
</organism>
<dbReference type="PIRSF" id="PIRSF017082">
    <property type="entry name" value="YflP"/>
    <property type="match status" value="1"/>
</dbReference>
<dbReference type="CDD" id="cd07012">
    <property type="entry name" value="PBP2_Bug_TTT"/>
    <property type="match status" value="1"/>
</dbReference>
<evidence type="ECO:0000256" key="2">
    <source>
        <dbReference type="SAM" id="SignalP"/>
    </source>
</evidence>
<proteinExistence type="inferred from homology"/>
<comment type="caution">
    <text evidence="3">The sequence shown here is derived from an EMBL/GenBank/DDBJ whole genome shotgun (WGS) entry which is preliminary data.</text>
</comment>
<keyword evidence="4" id="KW-1185">Reference proteome</keyword>
<dbReference type="EMBL" id="JBHLTN010000043">
    <property type="protein sequence ID" value="MFC0594276.1"/>
    <property type="molecule type" value="Genomic_DNA"/>
</dbReference>
<dbReference type="Gene3D" id="3.40.190.150">
    <property type="entry name" value="Bordetella uptake gene, domain 1"/>
    <property type="match status" value="1"/>
</dbReference>
<dbReference type="InterPro" id="IPR005064">
    <property type="entry name" value="BUG"/>
</dbReference>
<dbReference type="PANTHER" id="PTHR42928:SF5">
    <property type="entry name" value="BLR1237 PROTEIN"/>
    <property type="match status" value="1"/>
</dbReference>
<dbReference type="Gene3D" id="3.40.190.10">
    <property type="entry name" value="Periplasmic binding protein-like II"/>
    <property type="match status" value="1"/>
</dbReference>
<gene>
    <name evidence="3" type="ORF">ACFFGG_17140</name>
</gene>
<feature type="chain" id="PRO_5045612466" evidence="2">
    <location>
        <begin position="25"/>
        <end position="323"/>
    </location>
</feature>
<feature type="signal peptide" evidence="2">
    <location>
        <begin position="1"/>
        <end position="24"/>
    </location>
</feature>
<dbReference type="InterPro" id="IPR042100">
    <property type="entry name" value="Bug_dom1"/>
</dbReference>
<dbReference type="Proteomes" id="UP001589834">
    <property type="component" value="Unassembled WGS sequence"/>
</dbReference>
<evidence type="ECO:0000313" key="4">
    <source>
        <dbReference type="Proteomes" id="UP001589834"/>
    </source>
</evidence>
<sequence>MNKRLVLRAGAISALALLAAPGFAQDPFPSRPIKMIVPAAAGGSTDIGARLISKLMGQALGEPVVVDNRGGAGGRIGPAEVARAQADGYTLLYGNNIGQALLPAVVKSLAYDPLKNFVPVGGAFWYSTLIVCNPKVPFNDVKGMIDYAKKSPGKLNIATAGPGSGNHFSSALIGSMAGIEVTHVPYKGNAPAVQDVMAGQADCIHIGEAKPYLDSGKLKAIATTGLKRDPRFPNLPTVDEAGLKGFDATWWQGVFAPAGTPPDVMAKLTAALRKAVDDPSVKTTMFDSGFVPSFMTPDEVNARIKSDMVSFKKIATDAKIEIQ</sequence>